<gene>
    <name evidence="2" type="ORF">Fcan01_18139</name>
</gene>
<sequence length="268" mass="30405">MSSENEKTPRMVTIICSLNIIELYFLIALFMIGQIALAATLMFAVVPGMIQYVYSVVERKYSVGLQAFVGFIIFEGYSKLSMTCVKGMVCFNVLMGTLGSNFWLRFNIGSTRLSCSSKIRNFRRLDILLRNVNDSFTYFLLSVILLCWIPCTMASINGFASIRFRPVLTIFQYLPFVGLFLNGILLIAIILTPCAGVYEESKNLKAALMRQTCQGGDRQIKLLRREVLTLKPFGIRYGTVRVAKRIDILLSYTFIADYIFTLLLTFPE</sequence>
<keyword evidence="3" id="KW-1185">Reference proteome</keyword>
<feature type="transmembrane region" description="Helical" evidence="1">
    <location>
        <begin position="60"/>
        <end position="77"/>
    </location>
</feature>
<feature type="transmembrane region" description="Helical" evidence="1">
    <location>
        <begin position="138"/>
        <end position="162"/>
    </location>
</feature>
<keyword evidence="1" id="KW-1133">Transmembrane helix</keyword>
<evidence type="ECO:0000256" key="1">
    <source>
        <dbReference type="SAM" id="Phobius"/>
    </source>
</evidence>
<keyword evidence="1" id="KW-0812">Transmembrane</keyword>
<reference evidence="2 3" key="1">
    <citation type="submission" date="2015-12" db="EMBL/GenBank/DDBJ databases">
        <title>The genome of Folsomia candida.</title>
        <authorList>
            <person name="Faddeeva A."/>
            <person name="Derks M.F."/>
            <person name="Anvar Y."/>
            <person name="Smit S."/>
            <person name="Van Straalen N."/>
            <person name="Roelofs D."/>
        </authorList>
    </citation>
    <scope>NUCLEOTIDE SEQUENCE [LARGE SCALE GENOMIC DNA]</scope>
    <source>
        <strain evidence="2 3">VU population</strain>
        <tissue evidence="2">Whole body</tissue>
    </source>
</reference>
<dbReference type="AlphaFoldDB" id="A0A226DQP9"/>
<evidence type="ECO:0000313" key="3">
    <source>
        <dbReference type="Proteomes" id="UP000198287"/>
    </source>
</evidence>
<name>A0A226DQP9_FOLCA</name>
<organism evidence="2 3">
    <name type="scientific">Folsomia candida</name>
    <name type="common">Springtail</name>
    <dbReference type="NCBI Taxonomy" id="158441"/>
    <lineage>
        <taxon>Eukaryota</taxon>
        <taxon>Metazoa</taxon>
        <taxon>Ecdysozoa</taxon>
        <taxon>Arthropoda</taxon>
        <taxon>Hexapoda</taxon>
        <taxon>Collembola</taxon>
        <taxon>Entomobryomorpha</taxon>
        <taxon>Isotomoidea</taxon>
        <taxon>Isotomidae</taxon>
        <taxon>Proisotominae</taxon>
        <taxon>Folsomia</taxon>
    </lineage>
</organism>
<feature type="transmembrane region" description="Helical" evidence="1">
    <location>
        <begin position="248"/>
        <end position="266"/>
    </location>
</feature>
<feature type="transmembrane region" description="Helical" evidence="1">
    <location>
        <begin position="174"/>
        <end position="198"/>
    </location>
</feature>
<dbReference type="Proteomes" id="UP000198287">
    <property type="component" value="Unassembled WGS sequence"/>
</dbReference>
<dbReference type="EMBL" id="LNIX01000014">
    <property type="protein sequence ID" value="OXA46997.1"/>
    <property type="molecule type" value="Genomic_DNA"/>
</dbReference>
<accession>A0A226DQP9</accession>
<feature type="transmembrane region" description="Helical" evidence="1">
    <location>
        <begin position="21"/>
        <end position="54"/>
    </location>
</feature>
<comment type="caution">
    <text evidence="2">The sequence shown here is derived from an EMBL/GenBank/DDBJ whole genome shotgun (WGS) entry which is preliminary data.</text>
</comment>
<evidence type="ECO:0000313" key="2">
    <source>
        <dbReference type="EMBL" id="OXA46997.1"/>
    </source>
</evidence>
<protein>
    <submittedName>
        <fullName evidence="2">Uncharacterized protein</fullName>
    </submittedName>
</protein>
<keyword evidence="1" id="KW-0472">Membrane</keyword>
<proteinExistence type="predicted"/>